<keyword evidence="8 10" id="KW-1133">Transmembrane helix</keyword>
<dbReference type="SUPFAM" id="SSF90123">
    <property type="entry name" value="ABC transporter transmembrane region"/>
    <property type="match status" value="1"/>
</dbReference>
<accession>M7NE37</accession>
<dbReference type="RefSeq" id="WP_008298441.1">
    <property type="nucleotide sequence ID" value="NZ_AOFT01000005.1"/>
</dbReference>
<comment type="similarity">
    <text evidence="2">Belongs to the ABC transporter superfamily.</text>
</comment>
<dbReference type="InterPro" id="IPR036640">
    <property type="entry name" value="ABC1_TM_sf"/>
</dbReference>
<feature type="transmembrane region" description="Helical" evidence="10">
    <location>
        <begin position="168"/>
        <end position="185"/>
    </location>
</feature>
<feature type="transmembrane region" description="Helical" evidence="10">
    <location>
        <begin position="249"/>
        <end position="271"/>
    </location>
</feature>
<dbReference type="InterPro" id="IPR003593">
    <property type="entry name" value="AAA+_ATPase"/>
</dbReference>
<dbReference type="CDD" id="cd18551">
    <property type="entry name" value="ABC_6TM_LmrA_like"/>
    <property type="match status" value="1"/>
</dbReference>
<feature type="transmembrane region" description="Helical" evidence="10">
    <location>
        <begin position="27"/>
        <end position="49"/>
    </location>
</feature>
<evidence type="ECO:0000256" key="4">
    <source>
        <dbReference type="ARBA" id="ARBA00022475"/>
    </source>
</evidence>
<name>M7NE37_9BACL</name>
<reference evidence="13 14" key="1">
    <citation type="journal article" date="2013" name="Genome Announc.">
        <title>Draft Genome Sequence of Bhargavaea cecembensis Strain DSE10T, Isolated from a Deep-Sea Sediment Sample Collected at a Depth of 5,904 m from the Chagos-Laccadive Ridge System in the Indian Ocean.</title>
        <authorList>
            <person name="Shivaji S."/>
            <person name="Ara S."/>
            <person name="Begum Z."/>
            <person name="Ruth M."/>
            <person name="Singh A."/>
            <person name="Kumar Pinnaka A."/>
        </authorList>
    </citation>
    <scope>NUCLEOTIDE SEQUENCE [LARGE SCALE GENOMIC DNA]</scope>
    <source>
        <strain evidence="13 14">DSE10</strain>
    </source>
</reference>
<dbReference type="PROSITE" id="PS50893">
    <property type="entry name" value="ABC_TRANSPORTER_2"/>
    <property type="match status" value="1"/>
</dbReference>
<dbReference type="InterPro" id="IPR039421">
    <property type="entry name" value="Type_1_exporter"/>
</dbReference>
<sequence>MAPINSEKQDGLKPFMRLIRSTGIPKAAFGSGIAGFLITTLVGLVIPLLTKELVDGFSLESLSPVLIAAIIAAFLIQTVIDGVSTYLLSYTGQKLVADLRGKMWRKLLRLPVSHFDGEASGGTVSRVVNDTGIVKELISNHVPQFISGLISIVGAVVLLLILDWQMTLVMLISIPVTMALMIPLGRRMAKISRGMQDETAAFSGSIQQTISEIRLMKASNAEEDEEKKGMAGILRLFDFGLREARINAVIGPLMGLIMWAVIAFIIVYGGVRVADGSMSTGTLVAFLLYLFQIVFPVTTFAMFFTQLQKAKGATERIIQILSLDPEPGQQGNRVDVSGLPITVENVSFSYLSGEPVLNGISFRANPGEMIAFAGPSGGGKSTMFALLERFYEPDSGTIRVGDTPITALSLESWRSQIGYVPQESAMMSGTIRDNLLYGIEQDHIPEEKIWLAADMAFASEFIRGFPDGLNTEIGERGIRLSGGQRQRIAIARAFLRDPKILMMDEATASLDSHSEGIVQEALQRLMAGRTTFAIAHRLSTIVDADRIVFIEGGQVTGIGTHRELFDSHPVYREYAEQQLI</sequence>
<evidence type="ECO:0000256" key="5">
    <source>
        <dbReference type="ARBA" id="ARBA00022692"/>
    </source>
</evidence>
<gene>
    <name evidence="13" type="primary">bmrA</name>
    <name evidence="13" type="ORF">C772_01326</name>
</gene>
<evidence type="ECO:0000313" key="13">
    <source>
        <dbReference type="EMBL" id="EMR06798.1"/>
    </source>
</evidence>
<keyword evidence="5 10" id="KW-0812">Transmembrane</keyword>
<dbReference type="SUPFAM" id="SSF52540">
    <property type="entry name" value="P-loop containing nucleoside triphosphate hydrolases"/>
    <property type="match status" value="1"/>
</dbReference>
<dbReference type="Pfam" id="PF00005">
    <property type="entry name" value="ABC_tran"/>
    <property type="match status" value="1"/>
</dbReference>
<evidence type="ECO:0000256" key="3">
    <source>
        <dbReference type="ARBA" id="ARBA00022448"/>
    </source>
</evidence>
<keyword evidence="13" id="KW-0378">Hydrolase</keyword>
<organism evidence="13 14">
    <name type="scientific">Bhargavaea cecembensis DSE10</name>
    <dbReference type="NCBI Taxonomy" id="1235279"/>
    <lineage>
        <taxon>Bacteria</taxon>
        <taxon>Bacillati</taxon>
        <taxon>Bacillota</taxon>
        <taxon>Bacilli</taxon>
        <taxon>Bacillales</taxon>
        <taxon>Caryophanaceae</taxon>
        <taxon>Bhargavaea</taxon>
    </lineage>
</organism>
<evidence type="ECO:0000259" key="12">
    <source>
        <dbReference type="PROSITE" id="PS50929"/>
    </source>
</evidence>
<dbReference type="GO" id="GO:0015421">
    <property type="term" value="F:ABC-type oligopeptide transporter activity"/>
    <property type="evidence" value="ECO:0007669"/>
    <property type="project" value="TreeGrafter"/>
</dbReference>
<dbReference type="PROSITE" id="PS50929">
    <property type="entry name" value="ABC_TM1F"/>
    <property type="match status" value="1"/>
</dbReference>
<dbReference type="OrthoDB" id="9770415at2"/>
<dbReference type="InterPro" id="IPR017871">
    <property type="entry name" value="ABC_transporter-like_CS"/>
</dbReference>
<dbReference type="Proteomes" id="UP000011919">
    <property type="component" value="Unassembled WGS sequence"/>
</dbReference>
<comment type="caution">
    <text evidence="13">The sequence shown here is derived from an EMBL/GenBank/DDBJ whole genome shotgun (WGS) entry which is preliminary data.</text>
</comment>
<dbReference type="GO" id="GO:0005886">
    <property type="term" value="C:plasma membrane"/>
    <property type="evidence" value="ECO:0007669"/>
    <property type="project" value="UniProtKB-SubCell"/>
</dbReference>
<dbReference type="FunFam" id="3.40.50.300:FF:000218">
    <property type="entry name" value="Multidrug ABC transporter ATP-binding protein"/>
    <property type="match status" value="1"/>
</dbReference>
<dbReference type="AlphaFoldDB" id="M7NE37"/>
<evidence type="ECO:0000256" key="6">
    <source>
        <dbReference type="ARBA" id="ARBA00022741"/>
    </source>
</evidence>
<evidence type="ECO:0000313" key="14">
    <source>
        <dbReference type="Proteomes" id="UP000011919"/>
    </source>
</evidence>
<dbReference type="InterPro" id="IPR003439">
    <property type="entry name" value="ABC_transporter-like_ATP-bd"/>
</dbReference>
<dbReference type="PROSITE" id="PS00211">
    <property type="entry name" value="ABC_TRANSPORTER_1"/>
    <property type="match status" value="1"/>
</dbReference>
<evidence type="ECO:0000256" key="1">
    <source>
        <dbReference type="ARBA" id="ARBA00004651"/>
    </source>
</evidence>
<dbReference type="SMART" id="SM00382">
    <property type="entry name" value="AAA"/>
    <property type="match status" value="1"/>
</dbReference>
<dbReference type="EMBL" id="AOFT01000005">
    <property type="protein sequence ID" value="EMR06798.1"/>
    <property type="molecule type" value="Genomic_DNA"/>
</dbReference>
<dbReference type="PATRIC" id="fig|1235279.3.peg.1328"/>
<evidence type="ECO:0000256" key="8">
    <source>
        <dbReference type="ARBA" id="ARBA00022989"/>
    </source>
</evidence>
<dbReference type="EC" id="3.6.3.-" evidence="13"/>
<protein>
    <submittedName>
        <fullName evidence="13">Multidrug resistance ABC transporter ATP-binding/permease protein BmrA</fullName>
        <ecNumber evidence="13">3.6.3.-</ecNumber>
    </submittedName>
</protein>
<keyword evidence="3" id="KW-0813">Transport</keyword>
<dbReference type="FunFam" id="1.20.1560.10:FF:000011">
    <property type="entry name" value="Multidrug ABC transporter ATP-binding protein"/>
    <property type="match status" value="1"/>
</dbReference>
<keyword evidence="14" id="KW-1185">Reference proteome</keyword>
<evidence type="ECO:0000256" key="9">
    <source>
        <dbReference type="ARBA" id="ARBA00023136"/>
    </source>
</evidence>
<keyword evidence="9 10" id="KW-0472">Membrane</keyword>
<dbReference type="InterPro" id="IPR027417">
    <property type="entry name" value="P-loop_NTPase"/>
</dbReference>
<proteinExistence type="inferred from homology"/>
<dbReference type="eggNOG" id="COG1132">
    <property type="taxonomic scope" value="Bacteria"/>
</dbReference>
<dbReference type="Gene3D" id="1.20.1560.10">
    <property type="entry name" value="ABC transporter type 1, transmembrane domain"/>
    <property type="match status" value="1"/>
</dbReference>
<feature type="domain" description="ABC transmembrane type-1" evidence="12">
    <location>
        <begin position="32"/>
        <end position="309"/>
    </location>
</feature>
<feature type="transmembrane region" description="Helical" evidence="10">
    <location>
        <begin position="61"/>
        <end position="80"/>
    </location>
</feature>
<dbReference type="Gene3D" id="3.40.50.300">
    <property type="entry name" value="P-loop containing nucleotide triphosphate hydrolases"/>
    <property type="match status" value="1"/>
</dbReference>
<evidence type="ECO:0000256" key="10">
    <source>
        <dbReference type="SAM" id="Phobius"/>
    </source>
</evidence>
<keyword evidence="6" id="KW-0547">Nucleotide-binding</keyword>
<dbReference type="STRING" id="1235279.C772_01326"/>
<comment type="subcellular location">
    <subcellularLocation>
        <location evidence="1">Cell membrane</location>
        <topology evidence="1">Multi-pass membrane protein</topology>
    </subcellularLocation>
</comment>
<dbReference type="GO" id="GO:0016887">
    <property type="term" value="F:ATP hydrolysis activity"/>
    <property type="evidence" value="ECO:0007669"/>
    <property type="project" value="InterPro"/>
</dbReference>
<keyword evidence="7 13" id="KW-0067">ATP-binding</keyword>
<evidence type="ECO:0000256" key="2">
    <source>
        <dbReference type="ARBA" id="ARBA00005417"/>
    </source>
</evidence>
<evidence type="ECO:0000259" key="11">
    <source>
        <dbReference type="PROSITE" id="PS50893"/>
    </source>
</evidence>
<keyword evidence="4" id="KW-1003">Cell membrane</keyword>
<dbReference type="Pfam" id="PF00664">
    <property type="entry name" value="ABC_membrane"/>
    <property type="match status" value="1"/>
</dbReference>
<feature type="transmembrane region" description="Helical" evidence="10">
    <location>
        <begin position="283"/>
        <end position="304"/>
    </location>
</feature>
<dbReference type="PANTHER" id="PTHR43394:SF1">
    <property type="entry name" value="ATP-BINDING CASSETTE SUB-FAMILY B MEMBER 10, MITOCHONDRIAL"/>
    <property type="match status" value="1"/>
</dbReference>
<dbReference type="GO" id="GO:0005524">
    <property type="term" value="F:ATP binding"/>
    <property type="evidence" value="ECO:0007669"/>
    <property type="project" value="UniProtKB-KW"/>
</dbReference>
<dbReference type="InterPro" id="IPR011527">
    <property type="entry name" value="ABC1_TM_dom"/>
</dbReference>
<dbReference type="PANTHER" id="PTHR43394">
    <property type="entry name" value="ATP-DEPENDENT PERMEASE MDL1, MITOCHONDRIAL"/>
    <property type="match status" value="1"/>
</dbReference>
<feature type="transmembrane region" description="Helical" evidence="10">
    <location>
        <begin position="145"/>
        <end position="162"/>
    </location>
</feature>
<evidence type="ECO:0000256" key="7">
    <source>
        <dbReference type="ARBA" id="ARBA00022840"/>
    </source>
</evidence>
<feature type="domain" description="ABC transporter" evidence="11">
    <location>
        <begin position="341"/>
        <end position="577"/>
    </location>
</feature>